<dbReference type="KEGG" id="mdn:JT25_008460"/>
<dbReference type="InterPro" id="IPR012337">
    <property type="entry name" value="RNaseH-like_sf"/>
</dbReference>
<proteinExistence type="predicted"/>
<reference evidence="1 2" key="1">
    <citation type="journal article" date="2015" name="Environ. Microbiol.">
        <title>Methane oxidation coupled to nitrate reduction under hypoxia by the Gammaproteobacterium Methylomonas denitrificans, sp. nov. type strain FJG1.</title>
        <authorList>
            <person name="Kits K.D."/>
            <person name="Klotz M.G."/>
            <person name="Stein L.Y."/>
        </authorList>
    </citation>
    <scope>NUCLEOTIDE SEQUENCE [LARGE SCALE GENOMIC DNA]</scope>
    <source>
        <strain evidence="1 2">FJG1</strain>
    </source>
</reference>
<dbReference type="EMBL" id="CP014476">
    <property type="protein sequence ID" value="AMK76523.1"/>
    <property type="molecule type" value="Genomic_DNA"/>
</dbReference>
<dbReference type="Gene3D" id="3.30.420.10">
    <property type="entry name" value="Ribonuclease H-like superfamily/Ribonuclease H"/>
    <property type="match status" value="1"/>
</dbReference>
<dbReference type="SUPFAM" id="SSF53098">
    <property type="entry name" value="Ribonuclease H-like"/>
    <property type="match status" value="1"/>
</dbReference>
<protein>
    <submittedName>
        <fullName evidence="1">Uncharacterized protein</fullName>
    </submittedName>
</protein>
<evidence type="ECO:0000313" key="1">
    <source>
        <dbReference type="EMBL" id="AMK76523.1"/>
    </source>
</evidence>
<dbReference type="Proteomes" id="UP000030512">
    <property type="component" value="Chromosome"/>
</dbReference>
<organism evidence="1 2">
    <name type="scientific">Methylomonas denitrificans</name>
    <dbReference type="NCBI Taxonomy" id="1538553"/>
    <lineage>
        <taxon>Bacteria</taxon>
        <taxon>Pseudomonadati</taxon>
        <taxon>Pseudomonadota</taxon>
        <taxon>Gammaproteobacteria</taxon>
        <taxon>Methylococcales</taxon>
        <taxon>Methylococcaceae</taxon>
        <taxon>Methylomonas</taxon>
    </lineage>
</organism>
<dbReference type="STRING" id="1538553.JT25_008460"/>
<dbReference type="AlphaFoldDB" id="A0A126T365"/>
<accession>A0A126T365</accession>
<name>A0A126T365_9GAMM</name>
<dbReference type="GO" id="GO:0003676">
    <property type="term" value="F:nucleic acid binding"/>
    <property type="evidence" value="ECO:0007669"/>
    <property type="project" value="InterPro"/>
</dbReference>
<dbReference type="InterPro" id="IPR036397">
    <property type="entry name" value="RNaseH_sf"/>
</dbReference>
<gene>
    <name evidence="1" type="ORF">JT25_008460</name>
</gene>
<sequence>MILPRFLDIEASSLSMNSYPIEIAWYDQNGNIESHLINPYTVDDWIDWDYNAQQIHGISRKLCGEQGVHPKFLCHRMNQSIQPGETIYADGIPFDDWWIETLYSVGSSAGFAEFNIVHSDSLMLPLLTTIEDDSNKRRRLYEQLKLDARKKVGGRHRARIDVQYLIELFHLCSAQTAIR</sequence>
<evidence type="ECO:0000313" key="2">
    <source>
        <dbReference type="Proteomes" id="UP000030512"/>
    </source>
</evidence>
<keyword evidence="2" id="KW-1185">Reference proteome</keyword>